<dbReference type="EMBL" id="CAJVQB010004455">
    <property type="protein sequence ID" value="CAG8636174.1"/>
    <property type="molecule type" value="Genomic_DNA"/>
</dbReference>
<organism evidence="1 2">
    <name type="scientific">Gigaspora margarita</name>
    <dbReference type="NCBI Taxonomy" id="4874"/>
    <lineage>
        <taxon>Eukaryota</taxon>
        <taxon>Fungi</taxon>
        <taxon>Fungi incertae sedis</taxon>
        <taxon>Mucoromycota</taxon>
        <taxon>Glomeromycotina</taxon>
        <taxon>Glomeromycetes</taxon>
        <taxon>Diversisporales</taxon>
        <taxon>Gigasporaceae</taxon>
        <taxon>Gigaspora</taxon>
    </lineage>
</organism>
<proteinExistence type="predicted"/>
<evidence type="ECO:0000313" key="1">
    <source>
        <dbReference type="EMBL" id="CAG8636174.1"/>
    </source>
</evidence>
<keyword evidence="2" id="KW-1185">Reference proteome</keyword>
<gene>
    <name evidence="1" type="ORF">GMARGA_LOCUS8596</name>
</gene>
<dbReference type="Proteomes" id="UP000789901">
    <property type="component" value="Unassembled WGS sequence"/>
</dbReference>
<comment type="caution">
    <text evidence="1">The sequence shown here is derived from an EMBL/GenBank/DDBJ whole genome shotgun (WGS) entry which is preliminary data.</text>
</comment>
<protein>
    <submittedName>
        <fullName evidence="1">22212_t:CDS:1</fullName>
    </submittedName>
</protein>
<accession>A0ABN7UND1</accession>
<feature type="non-terminal residue" evidence="1">
    <location>
        <position position="1"/>
    </location>
</feature>
<sequence>IIGYEFKDKEEWIPDNRTEFDCYVFRSGVENKNKRLKIVIKSQFIENFLCLPIHIINNIILSERTLDKSYKSIRSIIINLQSALIQQDSFNEF</sequence>
<name>A0ABN7UND1_GIGMA</name>
<evidence type="ECO:0000313" key="2">
    <source>
        <dbReference type="Proteomes" id="UP000789901"/>
    </source>
</evidence>
<reference evidence="1 2" key="1">
    <citation type="submission" date="2021-06" db="EMBL/GenBank/DDBJ databases">
        <authorList>
            <person name="Kallberg Y."/>
            <person name="Tangrot J."/>
            <person name="Rosling A."/>
        </authorList>
    </citation>
    <scope>NUCLEOTIDE SEQUENCE [LARGE SCALE GENOMIC DNA]</scope>
    <source>
        <strain evidence="1 2">120-4 pot B 10/14</strain>
    </source>
</reference>